<dbReference type="Proteomes" id="UP000008021">
    <property type="component" value="Chromosome 6"/>
</dbReference>
<reference evidence="1" key="2">
    <citation type="submission" date="2018-05" db="EMBL/GenBank/DDBJ databases">
        <title>OmerRS3 (Oryza meridionalis Reference Sequence Version 3).</title>
        <authorList>
            <person name="Zhang J."/>
            <person name="Kudrna D."/>
            <person name="Lee S."/>
            <person name="Talag J."/>
            <person name="Welchert J."/>
            <person name="Wing R.A."/>
        </authorList>
    </citation>
    <scope>NUCLEOTIDE SEQUENCE [LARGE SCALE GENOMIC DNA]</scope>
    <source>
        <strain evidence="1">cv. OR44</strain>
    </source>
</reference>
<name>A0A0E0DXM6_9ORYZ</name>
<reference evidence="1" key="1">
    <citation type="submission" date="2015-04" db="UniProtKB">
        <authorList>
            <consortium name="EnsemblPlants"/>
        </authorList>
    </citation>
    <scope>IDENTIFICATION</scope>
</reference>
<protein>
    <submittedName>
        <fullName evidence="1">Uncharacterized protein</fullName>
    </submittedName>
</protein>
<dbReference type="EnsemblPlants" id="OMERI06G05570.1">
    <property type="protein sequence ID" value="OMERI06G05570.1"/>
    <property type="gene ID" value="OMERI06G05570"/>
</dbReference>
<evidence type="ECO:0000313" key="1">
    <source>
        <dbReference type="EnsemblPlants" id="OMERI06G05570.1"/>
    </source>
</evidence>
<evidence type="ECO:0000313" key="2">
    <source>
        <dbReference type="Proteomes" id="UP000008021"/>
    </source>
</evidence>
<keyword evidence="2" id="KW-1185">Reference proteome</keyword>
<dbReference type="HOGENOM" id="CLU_2675249_0_0_1"/>
<dbReference type="AlphaFoldDB" id="A0A0E0DXM6"/>
<sequence>MAGAGLSAYSGDLHREFRMEDGTKELLKMLSEVRASRTDCLGRRRPRQASSTDAALFLCSPDYLKQIMSLLFWDK</sequence>
<organism evidence="1">
    <name type="scientific">Oryza meridionalis</name>
    <dbReference type="NCBI Taxonomy" id="40149"/>
    <lineage>
        <taxon>Eukaryota</taxon>
        <taxon>Viridiplantae</taxon>
        <taxon>Streptophyta</taxon>
        <taxon>Embryophyta</taxon>
        <taxon>Tracheophyta</taxon>
        <taxon>Spermatophyta</taxon>
        <taxon>Magnoliopsida</taxon>
        <taxon>Liliopsida</taxon>
        <taxon>Poales</taxon>
        <taxon>Poaceae</taxon>
        <taxon>BOP clade</taxon>
        <taxon>Oryzoideae</taxon>
        <taxon>Oryzeae</taxon>
        <taxon>Oryzinae</taxon>
        <taxon>Oryza</taxon>
    </lineage>
</organism>
<accession>A0A0E0DXM6</accession>
<dbReference type="Gramene" id="OMERI06G05570.1">
    <property type="protein sequence ID" value="OMERI06G05570.1"/>
    <property type="gene ID" value="OMERI06G05570"/>
</dbReference>
<proteinExistence type="predicted"/>